<evidence type="ECO:0000256" key="2">
    <source>
        <dbReference type="ARBA" id="ARBA00022801"/>
    </source>
</evidence>
<dbReference type="AlphaFoldDB" id="A0A1B8G760"/>
<dbReference type="Pfam" id="PF00135">
    <property type="entry name" value="COesterase"/>
    <property type="match status" value="1"/>
</dbReference>
<dbReference type="EC" id="3.1.1.-" evidence="3"/>
<feature type="domain" description="Carboxylesterase type B" evidence="4">
    <location>
        <begin position="36"/>
        <end position="468"/>
    </location>
</feature>
<reference evidence="6" key="2">
    <citation type="journal article" date="2018" name="Nat. Commun.">
        <title>Extreme sensitivity to ultraviolet light in the fungal pathogen causing white-nose syndrome of bats.</title>
        <authorList>
            <person name="Palmer J.M."/>
            <person name="Drees K.P."/>
            <person name="Foster J.T."/>
            <person name="Lindner D.L."/>
        </authorList>
    </citation>
    <scope>NUCLEOTIDE SEQUENCE [LARGE SCALE GENOMIC DNA]</scope>
    <source>
        <strain evidence="6">UAMH 10579</strain>
    </source>
</reference>
<keyword evidence="6" id="KW-1185">Reference proteome</keyword>
<dbReference type="InterPro" id="IPR029058">
    <property type="entry name" value="AB_hydrolase_fold"/>
</dbReference>
<evidence type="ECO:0000256" key="1">
    <source>
        <dbReference type="ARBA" id="ARBA00005964"/>
    </source>
</evidence>
<organism evidence="5 6">
    <name type="scientific">Pseudogymnoascus verrucosus</name>
    <dbReference type="NCBI Taxonomy" id="342668"/>
    <lineage>
        <taxon>Eukaryota</taxon>
        <taxon>Fungi</taxon>
        <taxon>Dikarya</taxon>
        <taxon>Ascomycota</taxon>
        <taxon>Pezizomycotina</taxon>
        <taxon>Leotiomycetes</taxon>
        <taxon>Thelebolales</taxon>
        <taxon>Thelebolaceae</taxon>
        <taxon>Pseudogymnoascus</taxon>
    </lineage>
</organism>
<keyword evidence="2 3" id="KW-0378">Hydrolase</keyword>
<dbReference type="RefSeq" id="XP_018125401.1">
    <property type="nucleotide sequence ID" value="XM_018279733.2"/>
</dbReference>
<accession>A0A1B8G760</accession>
<reference evidence="5 6" key="1">
    <citation type="submission" date="2016-03" db="EMBL/GenBank/DDBJ databases">
        <title>Comparative genomics of Pseudogymnoascus destructans, the fungus causing white-nose syndrome of bats.</title>
        <authorList>
            <person name="Palmer J.M."/>
            <person name="Drees K.P."/>
            <person name="Foster J.T."/>
            <person name="Lindner D.L."/>
        </authorList>
    </citation>
    <scope>NUCLEOTIDE SEQUENCE [LARGE SCALE GENOMIC DNA]</scope>
    <source>
        <strain evidence="5 6">UAMH 10579</strain>
    </source>
</reference>
<dbReference type="OrthoDB" id="6846267at2759"/>
<name>A0A1B8G760_9PEZI</name>
<dbReference type="InterPro" id="IPR019826">
    <property type="entry name" value="Carboxylesterase_B_AS"/>
</dbReference>
<evidence type="ECO:0000313" key="5">
    <source>
        <dbReference type="EMBL" id="OBT91668.1"/>
    </source>
</evidence>
<comment type="similarity">
    <text evidence="1 3">Belongs to the type-B carboxylesterase/lipase family.</text>
</comment>
<dbReference type="STRING" id="342668.A0A1B8G760"/>
<dbReference type="PROSITE" id="PS00122">
    <property type="entry name" value="CARBOXYLESTERASE_B_1"/>
    <property type="match status" value="1"/>
</dbReference>
<dbReference type="PANTHER" id="PTHR43142:SF6">
    <property type="entry name" value="PUTATIVE (AFU_ORTHOLOGUE AFUA_7G01710)-RELATED"/>
    <property type="match status" value="1"/>
</dbReference>
<proteinExistence type="inferred from homology"/>
<dbReference type="Proteomes" id="UP000091956">
    <property type="component" value="Unassembled WGS sequence"/>
</dbReference>
<dbReference type="PANTHER" id="PTHR43142">
    <property type="entry name" value="CARBOXYLIC ESTER HYDROLASE"/>
    <property type="match status" value="1"/>
</dbReference>
<evidence type="ECO:0000256" key="3">
    <source>
        <dbReference type="RuleBase" id="RU361235"/>
    </source>
</evidence>
<dbReference type="Gene3D" id="3.40.50.1820">
    <property type="entry name" value="alpha/beta hydrolase"/>
    <property type="match status" value="1"/>
</dbReference>
<dbReference type="SUPFAM" id="SSF53474">
    <property type="entry name" value="alpha/beta-Hydrolases"/>
    <property type="match status" value="1"/>
</dbReference>
<dbReference type="EMBL" id="KV460283">
    <property type="protein sequence ID" value="OBT91668.1"/>
    <property type="molecule type" value="Genomic_DNA"/>
</dbReference>
<protein>
    <recommendedName>
        <fullName evidence="3">Carboxylic ester hydrolase</fullName>
        <ecNumber evidence="3">3.1.1.-</ecNumber>
    </recommendedName>
</protein>
<evidence type="ECO:0000259" key="4">
    <source>
        <dbReference type="Pfam" id="PF00135"/>
    </source>
</evidence>
<evidence type="ECO:0000313" key="6">
    <source>
        <dbReference type="Proteomes" id="UP000091956"/>
    </source>
</evidence>
<dbReference type="InterPro" id="IPR002018">
    <property type="entry name" value="CarbesteraseB"/>
</dbReference>
<gene>
    <name evidence="5" type="ORF">VE01_10330</name>
</gene>
<sequence length="549" mass="60053">MSASLLSQAGVRGDNDGVSVRISEKAEFEGFISALGVAHFLGVQFARIPARFRQAQLLPPESHCATVDATEYGPICPQAPDNLRSIRQHLFAGAPAANLAQSEYDCLRLNIYAPKSVISSGNKVPVLVWIHGGGWSIENGNADFSGDFLVHHSIETGKPIVFVSINYRMGSFGFLSSSELAAEAVSHGEAGWANQGLNDQRIGLQWVKDYIHMFGGDGSNVTIAGESAGAWSVLAHLRSNQALCQRGIMQSAPSWSMLRPEEAQGKFDRLVQRAGIPLTATASQRIAALRTASTEDLIAWNGPLTSPIWDPKWFVGHALPEAPLDCVEPFPNWVQAIVTGTMRDEMSVFGFEKFWQTKVSVISSLRNVLSLPSDLSFGSEILEEYGVLEARSDTAAVQALTSLLGDACFSRLPFNVASACSNPNSPSLYIYRFDQSDEEEGSLLNGAAFHTLDNTYLCRYPAVAGSAAPRSCQITADMFSQMVLRHTYGEPPWQAYGISHAQNVFDGAYTRLETVSHDCQRWRKLLTSQDRTNRFARLFFDFITQGPGR</sequence>
<dbReference type="GeneID" id="28843716"/>
<dbReference type="GO" id="GO:0016787">
    <property type="term" value="F:hydrolase activity"/>
    <property type="evidence" value="ECO:0007669"/>
    <property type="project" value="UniProtKB-KW"/>
</dbReference>